<accession>A0A438I481</accession>
<dbReference type="Gene3D" id="1.25.40.690">
    <property type="match status" value="1"/>
</dbReference>
<dbReference type="Pfam" id="PF12110">
    <property type="entry name" value="Nup96"/>
    <property type="match status" value="1"/>
</dbReference>
<evidence type="ECO:0000259" key="1">
    <source>
        <dbReference type="Pfam" id="PF12110"/>
    </source>
</evidence>
<sequence>MELYFSHSLPAHLGLDPIKMKEMRMVMFPVDEEEDHDFQSFRVGWGPNGILVHAGAAVGGNDSQRVLSSVINLEKVAIDKVELLKRQLEVPEVSSLRLCGVDAPSNGVKVLRMLTWKHSSYSRAEFSYWLQESVCHRVQDEVSSLNESSDLEQILLLLTGRQLDAAVELAASRGDVRLACLLSQAVVPQ</sequence>
<dbReference type="InterPro" id="IPR037665">
    <property type="entry name" value="Nucleoporin_S59-like"/>
</dbReference>
<dbReference type="PANTHER" id="PTHR23198">
    <property type="entry name" value="NUCLEOPORIN"/>
    <property type="match status" value="1"/>
</dbReference>
<dbReference type="GO" id="GO:0005643">
    <property type="term" value="C:nuclear pore"/>
    <property type="evidence" value="ECO:0007669"/>
    <property type="project" value="InterPro"/>
</dbReference>
<protein>
    <submittedName>
        <fullName evidence="2">Nuclear pore complex protein NUP96</fullName>
    </submittedName>
</protein>
<organism evidence="2 3">
    <name type="scientific">Vitis vinifera</name>
    <name type="common">Grape</name>
    <dbReference type="NCBI Taxonomy" id="29760"/>
    <lineage>
        <taxon>Eukaryota</taxon>
        <taxon>Viridiplantae</taxon>
        <taxon>Streptophyta</taxon>
        <taxon>Embryophyta</taxon>
        <taxon>Tracheophyta</taxon>
        <taxon>Spermatophyta</taxon>
        <taxon>Magnoliopsida</taxon>
        <taxon>eudicotyledons</taxon>
        <taxon>Gunneridae</taxon>
        <taxon>Pentapetalae</taxon>
        <taxon>rosids</taxon>
        <taxon>Vitales</taxon>
        <taxon>Vitaceae</taxon>
        <taxon>Viteae</taxon>
        <taxon>Vitis</taxon>
    </lineage>
</organism>
<evidence type="ECO:0000313" key="3">
    <source>
        <dbReference type="Proteomes" id="UP000288805"/>
    </source>
</evidence>
<dbReference type="Proteomes" id="UP000288805">
    <property type="component" value="Unassembled WGS sequence"/>
</dbReference>
<feature type="domain" description="Nuclear pore complex protein NUP96 C-terminal" evidence="1">
    <location>
        <begin position="152"/>
        <end position="185"/>
    </location>
</feature>
<evidence type="ECO:0000313" key="2">
    <source>
        <dbReference type="EMBL" id="RVW91515.1"/>
    </source>
</evidence>
<comment type="caution">
    <text evidence="2">The sequence shown here is derived from an EMBL/GenBank/DDBJ whole genome shotgun (WGS) entry which is preliminary data.</text>
</comment>
<proteinExistence type="predicted"/>
<gene>
    <name evidence="2" type="primary">NUP96_3</name>
    <name evidence="2" type="ORF">CK203_046181</name>
</gene>
<reference evidence="2 3" key="1">
    <citation type="journal article" date="2018" name="PLoS Genet.">
        <title>Population sequencing reveals clonal diversity and ancestral inbreeding in the grapevine cultivar Chardonnay.</title>
        <authorList>
            <person name="Roach M.J."/>
            <person name="Johnson D.L."/>
            <person name="Bohlmann J."/>
            <person name="van Vuuren H.J."/>
            <person name="Jones S.J."/>
            <person name="Pretorius I.S."/>
            <person name="Schmidt S.A."/>
            <person name="Borneman A.R."/>
        </authorList>
    </citation>
    <scope>NUCLEOTIDE SEQUENCE [LARGE SCALE GENOMIC DNA]</scope>
    <source>
        <strain evidence="3">cv. Chardonnay</strain>
        <tissue evidence="2">Leaf</tissue>
    </source>
</reference>
<name>A0A438I481_VITVI</name>
<dbReference type="PANTHER" id="PTHR23198:SF26">
    <property type="entry name" value="NUCLEAR PORE COMPLEX PROTEIN NUP96"/>
    <property type="match status" value="1"/>
</dbReference>
<dbReference type="AlphaFoldDB" id="A0A438I481"/>
<dbReference type="EMBL" id="QGNW01000144">
    <property type="protein sequence ID" value="RVW91515.1"/>
    <property type="molecule type" value="Genomic_DNA"/>
</dbReference>
<dbReference type="InterPro" id="IPR021967">
    <property type="entry name" value="Nup98_C"/>
</dbReference>